<sequence length="135" mass="14010">MTKALAALAVAGASILCVTSQASADPNPNNHGSAGQWIKLVTSHDVGVYTQPSAESSKYDNITLAPGGNTSVWADCWVAGAYVGSAGNVWYRTEVVWLNNQWVNTGTPVVGTGWTFAPYVDGAAAFHNVPGLPAC</sequence>
<dbReference type="AlphaFoldDB" id="A0A7W7VZR6"/>
<gene>
    <name evidence="2" type="ORF">FHR34_007475</name>
</gene>
<accession>A0A7W7VZR6</accession>
<evidence type="ECO:0000313" key="3">
    <source>
        <dbReference type="Proteomes" id="UP000540506"/>
    </source>
</evidence>
<keyword evidence="1" id="KW-0732">Signal</keyword>
<comment type="caution">
    <text evidence="2">The sequence shown here is derived from an EMBL/GenBank/DDBJ whole genome shotgun (WGS) entry which is preliminary data.</text>
</comment>
<organism evidence="2 3">
    <name type="scientific">Kitasatospora kifunensis</name>
    <name type="common">Streptomyces kifunensis</name>
    <dbReference type="NCBI Taxonomy" id="58351"/>
    <lineage>
        <taxon>Bacteria</taxon>
        <taxon>Bacillati</taxon>
        <taxon>Actinomycetota</taxon>
        <taxon>Actinomycetes</taxon>
        <taxon>Kitasatosporales</taxon>
        <taxon>Streptomycetaceae</taxon>
        <taxon>Kitasatospora</taxon>
    </lineage>
</organism>
<dbReference type="Proteomes" id="UP000540506">
    <property type="component" value="Unassembled WGS sequence"/>
</dbReference>
<protein>
    <submittedName>
        <fullName evidence="2">Uncharacterized protein</fullName>
    </submittedName>
</protein>
<keyword evidence="3" id="KW-1185">Reference proteome</keyword>
<feature type="signal peptide" evidence="1">
    <location>
        <begin position="1"/>
        <end position="24"/>
    </location>
</feature>
<feature type="chain" id="PRO_5030966481" evidence="1">
    <location>
        <begin position="25"/>
        <end position="135"/>
    </location>
</feature>
<evidence type="ECO:0000313" key="2">
    <source>
        <dbReference type="EMBL" id="MBB4928378.1"/>
    </source>
</evidence>
<evidence type="ECO:0000256" key="1">
    <source>
        <dbReference type="SAM" id="SignalP"/>
    </source>
</evidence>
<proteinExistence type="predicted"/>
<dbReference type="EMBL" id="JACHJV010000003">
    <property type="protein sequence ID" value="MBB4928378.1"/>
    <property type="molecule type" value="Genomic_DNA"/>
</dbReference>
<reference evidence="2 3" key="1">
    <citation type="submission" date="2020-08" db="EMBL/GenBank/DDBJ databases">
        <title>Sequencing the genomes of 1000 actinobacteria strains.</title>
        <authorList>
            <person name="Klenk H.-P."/>
        </authorList>
    </citation>
    <scope>NUCLEOTIDE SEQUENCE [LARGE SCALE GENOMIC DNA]</scope>
    <source>
        <strain evidence="2 3">DSM 41654</strain>
    </source>
</reference>
<name>A0A7W7VZR6_KITKI</name>